<proteinExistence type="predicted"/>
<sequence length="146" mass="16852">MAQTSKIDLEAYFRPLTAFLQKVPSITGKIGTERQEDGTWSAKFTIDIDDELAWHAVQELGHVLNYLSLEERLPTAFMPVSPPPYMNGGPHDYLSWMIECRDKGFSPKKIAEWLESRLPTPVNDRDQWEHDDEDGGEQRDEEEKED</sequence>
<dbReference type="Proteomes" id="UP000326202">
    <property type="component" value="Chromosome"/>
</dbReference>
<dbReference type="AlphaFoldDB" id="A0A5J6MKE3"/>
<evidence type="ECO:0000313" key="3">
    <source>
        <dbReference type="Proteomes" id="UP000326202"/>
    </source>
</evidence>
<name>A0A5J6MKE3_9PROT</name>
<gene>
    <name evidence="2" type="ORF">FRZ44_29630</name>
</gene>
<organism evidence="2 3">
    <name type="scientific">Hypericibacter terrae</name>
    <dbReference type="NCBI Taxonomy" id="2602015"/>
    <lineage>
        <taxon>Bacteria</taxon>
        <taxon>Pseudomonadati</taxon>
        <taxon>Pseudomonadota</taxon>
        <taxon>Alphaproteobacteria</taxon>
        <taxon>Rhodospirillales</taxon>
        <taxon>Dongiaceae</taxon>
        <taxon>Hypericibacter</taxon>
    </lineage>
</organism>
<evidence type="ECO:0000313" key="2">
    <source>
        <dbReference type="EMBL" id="QEX17661.1"/>
    </source>
</evidence>
<evidence type="ECO:0000256" key="1">
    <source>
        <dbReference type="SAM" id="MobiDB-lite"/>
    </source>
</evidence>
<dbReference type="KEGG" id="htq:FRZ44_29630"/>
<feature type="compositionally biased region" description="Acidic residues" evidence="1">
    <location>
        <begin position="129"/>
        <end position="146"/>
    </location>
</feature>
<reference evidence="2 3" key="1">
    <citation type="submission" date="2019-08" db="EMBL/GenBank/DDBJ databases">
        <title>Hyperibacter terrae gen. nov., sp. nov. and Hyperibacter viscosus sp. nov., two new members in the family Rhodospirillaceae isolated from the rhizosphere of Hypericum perforatum.</title>
        <authorList>
            <person name="Noviana Z."/>
        </authorList>
    </citation>
    <scope>NUCLEOTIDE SEQUENCE [LARGE SCALE GENOMIC DNA]</scope>
    <source>
        <strain evidence="2 3">R5913</strain>
    </source>
</reference>
<feature type="region of interest" description="Disordered" evidence="1">
    <location>
        <begin position="117"/>
        <end position="146"/>
    </location>
</feature>
<dbReference type="RefSeq" id="WP_225308263.1">
    <property type="nucleotide sequence ID" value="NZ_CP042906.1"/>
</dbReference>
<dbReference type="EMBL" id="CP042906">
    <property type="protein sequence ID" value="QEX17661.1"/>
    <property type="molecule type" value="Genomic_DNA"/>
</dbReference>
<keyword evidence="3" id="KW-1185">Reference proteome</keyword>
<accession>A0A5J6MKE3</accession>
<protein>
    <submittedName>
        <fullName evidence="2">Uncharacterized protein</fullName>
    </submittedName>
</protein>